<dbReference type="GO" id="GO:0007264">
    <property type="term" value="P:small GTPase-mediated signal transduction"/>
    <property type="evidence" value="ECO:0007669"/>
    <property type="project" value="InterPro"/>
</dbReference>
<dbReference type="Proteomes" id="UP000646548">
    <property type="component" value="Unassembled WGS sequence"/>
</dbReference>
<dbReference type="PROSITE" id="PS51651">
    <property type="entry name" value="DOCKER"/>
    <property type="match status" value="1"/>
</dbReference>
<dbReference type="InterPro" id="IPR026791">
    <property type="entry name" value="DOCK"/>
</dbReference>
<evidence type="ECO:0000256" key="1">
    <source>
        <dbReference type="PROSITE-ProRule" id="PRU00984"/>
    </source>
</evidence>
<dbReference type="InterPro" id="IPR043162">
    <property type="entry name" value="DOCK_C_lobe_C"/>
</dbReference>
<dbReference type="PANTHER" id="PTHR23317:SF71">
    <property type="entry name" value="DEDICATOR OF CYTOKINESIS PROTEIN 10"/>
    <property type="match status" value="1"/>
</dbReference>
<accession>A0A834FM59</accession>
<evidence type="ECO:0000313" key="4">
    <source>
        <dbReference type="EMBL" id="KAF6736865.1"/>
    </source>
</evidence>
<dbReference type="EMBL" id="WKFB01000077">
    <property type="protein sequence ID" value="KAF6736865.1"/>
    <property type="molecule type" value="Genomic_DNA"/>
</dbReference>
<evidence type="ECO:0000313" key="5">
    <source>
        <dbReference type="Proteomes" id="UP000646548"/>
    </source>
</evidence>
<feature type="region of interest" description="Disordered" evidence="2">
    <location>
        <begin position="144"/>
        <end position="164"/>
    </location>
</feature>
<dbReference type="Gene3D" id="1.20.58.740">
    <property type="match status" value="1"/>
</dbReference>
<dbReference type="GO" id="GO:0060997">
    <property type="term" value="P:dendritic spine morphogenesis"/>
    <property type="evidence" value="ECO:0007669"/>
    <property type="project" value="TreeGrafter"/>
</dbReference>
<dbReference type="GO" id="GO:0030334">
    <property type="term" value="P:regulation of cell migration"/>
    <property type="evidence" value="ECO:0007669"/>
    <property type="project" value="TreeGrafter"/>
</dbReference>
<name>A0A834FM59_ORYME</name>
<reference evidence="4" key="1">
    <citation type="journal article" name="BMC Genomics">
        <title>Long-read sequencing and de novo genome assembly of marine medaka (Oryzias melastigma).</title>
        <authorList>
            <person name="Liang P."/>
            <person name="Saqib H.S.A."/>
            <person name="Ni X."/>
            <person name="Shen Y."/>
        </authorList>
    </citation>
    <scope>NUCLEOTIDE SEQUENCE</scope>
    <source>
        <strain evidence="4">Bigg-433</strain>
    </source>
</reference>
<evidence type="ECO:0000256" key="2">
    <source>
        <dbReference type="SAM" id="MobiDB-lite"/>
    </source>
</evidence>
<dbReference type="AlphaFoldDB" id="A0A834FM59"/>
<dbReference type="PANTHER" id="PTHR23317">
    <property type="entry name" value="DEDICATOR OF CYTOKINESIS DOCK"/>
    <property type="match status" value="1"/>
</dbReference>
<dbReference type="InterPro" id="IPR046773">
    <property type="entry name" value="DOCKER_Lobe_C"/>
</dbReference>
<sequence length="307" mass="35404">MAYARAFLEEKNAKKYPDNQVKLLKEIFRQFAEACGQALDVNERLIKEDQLEYQEEMRAHYRDMLIELSGIMNEQQEDRIKVSGASMLKPQGHADFLLHTSPPVFGKPWYWQRSSSTMESTRGLARVIMEMRDEIKKLETENRELRGGHARHPVGPTPEEDFEEKETLEIVENPYLNLRRNASAPALEGKYKENTVMTVRRYSTSSNLSGVTTSRPRIDAGGHNNSAWRRLQEELQQGEDVFSDKAEVQKVNARHSLQEYVHKNRAKVKTVTFLLPVDDIYTSRPALIKHQEEPRVTDLASITETDS</sequence>
<gene>
    <name evidence="4" type="ORF">FQA47_014048</name>
</gene>
<organism evidence="4 5">
    <name type="scientific">Oryzias melastigma</name>
    <name type="common">Marine medaka</name>
    <dbReference type="NCBI Taxonomy" id="30732"/>
    <lineage>
        <taxon>Eukaryota</taxon>
        <taxon>Metazoa</taxon>
        <taxon>Chordata</taxon>
        <taxon>Craniata</taxon>
        <taxon>Vertebrata</taxon>
        <taxon>Euteleostomi</taxon>
        <taxon>Actinopterygii</taxon>
        <taxon>Neopterygii</taxon>
        <taxon>Teleostei</taxon>
        <taxon>Neoteleostei</taxon>
        <taxon>Acanthomorphata</taxon>
        <taxon>Ovalentaria</taxon>
        <taxon>Atherinomorphae</taxon>
        <taxon>Beloniformes</taxon>
        <taxon>Adrianichthyidae</taxon>
        <taxon>Oryziinae</taxon>
        <taxon>Oryzias</taxon>
    </lineage>
</organism>
<dbReference type="GO" id="GO:0005085">
    <property type="term" value="F:guanyl-nucleotide exchange factor activity"/>
    <property type="evidence" value="ECO:0007669"/>
    <property type="project" value="InterPro"/>
</dbReference>
<protein>
    <submittedName>
        <fullName evidence="4">Dedicator of cytokinesis protein 10</fullName>
    </submittedName>
</protein>
<feature type="domain" description="DOCKER" evidence="3">
    <location>
        <begin position="1"/>
        <end position="77"/>
    </location>
</feature>
<comment type="caution">
    <text evidence="4">The sequence shown here is derived from an EMBL/GenBank/DDBJ whole genome shotgun (WGS) entry which is preliminary data.</text>
</comment>
<proteinExistence type="inferred from homology"/>
<dbReference type="InterPro" id="IPR027357">
    <property type="entry name" value="DOCKER_dom"/>
</dbReference>
<evidence type="ECO:0000259" key="3">
    <source>
        <dbReference type="PROSITE" id="PS51651"/>
    </source>
</evidence>
<dbReference type="Pfam" id="PF20421">
    <property type="entry name" value="DHR-2_Lobe_C"/>
    <property type="match status" value="1"/>
</dbReference>
<comment type="similarity">
    <text evidence="1">Belongs to the DOCK family.</text>
</comment>